<keyword evidence="8" id="KW-0732">Signal</keyword>
<dbReference type="PROSITE" id="PS50927">
    <property type="entry name" value="BULB_LECTIN"/>
    <property type="match status" value="1"/>
</dbReference>
<evidence type="ECO:0000256" key="8">
    <source>
        <dbReference type="SAM" id="SignalP"/>
    </source>
</evidence>
<dbReference type="SUPFAM" id="SSF52743">
    <property type="entry name" value="Subtilisin-like"/>
    <property type="match status" value="1"/>
</dbReference>
<dbReference type="Pfam" id="PF05922">
    <property type="entry name" value="Inhibitor_I9"/>
    <property type="match status" value="1"/>
</dbReference>
<dbReference type="eggNOG" id="COG0747">
    <property type="taxonomic scope" value="Bacteria"/>
</dbReference>
<feature type="active site" description="Charge relay system" evidence="5">
    <location>
        <position position="195"/>
    </location>
</feature>
<dbReference type="EMBL" id="HE804045">
    <property type="protein sequence ID" value="CCH33854.1"/>
    <property type="molecule type" value="Genomic_DNA"/>
</dbReference>
<dbReference type="Gene3D" id="2.90.10.10">
    <property type="entry name" value="Bulb-type lectin domain"/>
    <property type="match status" value="2"/>
</dbReference>
<dbReference type="InterPro" id="IPR034193">
    <property type="entry name" value="PCSK9_ProteinaseK-like"/>
</dbReference>
<dbReference type="SUPFAM" id="SSF54897">
    <property type="entry name" value="Protease propeptides/inhibitors"/>
    <property type="match status" value="1"/>
</dbReference>
<keyword evidence="2 5" id="KW-0645">Protease</keyword>
<feature type="region of interest" description="Disordered" evidence="7">
    <location>
        <begin position="32"/>
        <end position="76"/>
    </location>
</feature>
<gene>
    <name evidence="10" type="ordered locus">BN6_66170</name>
</gene>
<evidence type="ECO:0000256" key="3">
    <source>
        <dbReference type="ARBA" id="ARBA00022801"/>
    </source>
</evidence>
<evidence type="ECO:0000256" key="7">
    <source>
        <dbReference type="SAM" id="MobiDB-lite"/>
    </source>
</evidence>
<evidence type="ECO:0000256" key="2">
    <source>
        <dbReference type="ARBA" id="ARBA00022670"/>
    </source>
</evidence>
<feature type="signal peptide" evidence="8">
    <location>
        <begin position="1"/>
        <end position="35"/>
    </location>
</feature>
<dbReference type="Proteomes" id="UP000006281">
    <property type="component" value="Chromosome"/>
</dbReference>
<dbReference type="CDD" id="cd00028">
    <property type="entry name" value="B_lectin"/>
    <property type="match status" value="1"/>
</dbReference>
<dbReference type="FunFam" id="3.40.50.200:FF:000014">
    <property type="entry name" value="Proteinase K"/>
    <property type="match status" value="1"/>
</dbReference>
<feature type="active site" description="Charge relay system" evidence="5">
    <location>
        <position position="226"/>
    </location>
</feature>
<dbReference type="PROSITE" id="PS00136">
    <property type="entry name" value="SUBTILASE_ASP"/>
    <property type="match status" value="1"/>
</dbReference>
<dbReference type="InterPro" id="IPR010259">
    <property type="entry name" value="S8pro/Inhibitor_I9"/>
</dbReference>
<dbReference type="PROSITE" id="PS51892">
    <property type="entry name" value="SUBTILASE"/>
    <property type="match status" value="1"/>
</dbReference>
<dbReference type="Gene3D" id="3.40.50.200">
    <property type="entry name" value="Peptidase S8/S53 domain"/>
    <property type="match status" value="1"/>
</dbReference>
<dbReference type="SMART" id="SM00108">
    <property type="entry name" value="B_lectin"/>
    <property type="match status" value="1"/>
</dbReference>
<dbReference type="InterPro" id="IPR036852">
    <property type="entry name" value="Peptidase_S8/S53_dom_sf"/>
</dbReference>
<evidence type="ECO:0000259" key="9">
    <source>
        <dbReference type="PROSITE" id="PS50927"/>
    </source>
</evidence>
<evidence type="ECO:0000256" key="1">
    <source>
        <dbReference type="ARBA" id="ARBA00011073"/>
    </source>
</evidence>
<dbReference type="PROSITE" id="PS00137">
    <property type="entry name" value="SUBTILASE_HIS"/>
    <property type="match status" value="1"/>
</dbReference>
<dbReference type="CDD" id="cd04077">
    <property type="entry name" value="Peptidases_S8_PCSK9_ProteinaseK_like"/>
    <property type="match status" value="1"/>
</dbReference>
<dbReference type="InterPro" id="IPR015500">
    <property type="entry name" value="Peptidase_S8_subtilisin-rel"/>
</dbReference>
<dbReference type="Gene3D" id="3.30.70.80">
    <property type="entry name" value="Peptidase S8 propeptide/proteinase inhibitor I9"/>
    <property type="match status" value="1"/>
</dbReference>
<keyword evidence="11" id="KW-1185">Reference proteome</keyword>
<dbReference type="PANTHER" id="PTHR43806">
    <property type="entry name" value="PEPTIDASE S8"/>
    <property type="match status" value="1"/>
</dbReference>
<feature type="chain" id="PRO_5003834573" evidence="8">
    <location>
        <begin position="36"/>
        <end position="548"/>
    </location>
</feature>
<dbReference type="SUPFAM" id="SSF51110">
    <property type="entry name" value="alpha-D-mannose-specific plant lectins"/>
    <property type="match status" value="1"/>
</dbReference>
<dbReference type="PROSITE" id="PS00138">
    <property type="entry name" value="SUBTILASE_SER"/>
    <property type="match status" value="1"/>
</dbReference>
<dbReference type="GO" id="GO:0004252">
    <property type="term" value="F:serine-type endopeptidase activity"/>
    <property type="evidence" value="ECO:0007669"/>
    <property type="project" value="UniProtKB-UniRule"/>
</dbReference>
<evidence type="ECO:0000256" key="4">
    <source>
        <dbReference type="ARBA" id="ARBA00022825"/>
    </source>
</evidence>
<dbReference type="InterPro" id="IPR036426">
    <property type="entry name" value="Bulb-type_lectin_dom_sf"/>
</dbReference>
<dbReference type="EC" id="3.4.21.-" evidence="10"/>
<accession>K0KAK1</accession>
<feature type="compositionally biased region" description="Low complexity" evidence="7">
    <location>
        <begin position="32"/>
        <end position="75"/>
    </location>
</feature>
<feature type="active site" description="Charge relay system" evidence="5">
    <location>
        <position position="378"/>
    </location>
</feature>
<dbReference type="InterPro" id="IPR000209">
    <property type="entry name" value="Peptidase_S8/S53_dom"/>
</dbReference>
<evidence type="ECO:0000256" key="6">
    <source>
        <dbReference type="RuleBase" id="RU003355"/>
    </source>
</evidence>
<evidence type="ECO:0000313" key="10">
    <source>
        <dbReference type="EMBL" id="CCH33854.1"/>
    </source>
</evidence>
<dbReference type="PANTHER" id="PTHR43806:SF11">
    <property type="entry name" value="CEREVISIN-RELATED"/>
    <property type="match status" value="1"/>
</dbReference>
<dbReference type="PRINTS" id="PR00723">
    <property type="entry name" value="SUBTILISIN"/>
</dbReference>
<dbReference type="GO" id="GO:0006508">
    <property type="term" value="P:proteolysis"/>
    <property type="evidence" value="ECO:0007669"/>
    <property type="project" value="UniProtKB-KW"/>
</dbReference>
<protein>
    <submittedName>
        <fullName evidence="10">Aqualysin-1 like protein</fullName>
        <ecNumber evidence="10">3.4.21.-</ecNumber>
    </submittedName>
</protein>
<dbReference type="PATRIC" id="fig|1179773.3.peg.6667"/>
<comment type="similarity">
    <text evidence="1 5 6">Belongs to the peptidase S8 family.</text>
</comment>
<dbReference type="BioCyc" id="SESP1179773:BN6_RS31880-MONOMER"/>
<dbReference type="InterPro" id="IPR001480">
    <property type="entry name" value="Bulb-type_lectin_dom"/>
</dbReference>
<keyword evidence="3 5" id="KW-0378">Hydrolase</keyword>
<evidence type="ECO:0000313" key="11">
    <source>
        <dbReference type="Proteomes" id="UP000006281"/>
    </source>
</evidence>
<dbReference type="Pfam" id="PF00082">
    <property type="entry name" value="Peptidase_S8"/>
    <property type="match status" value="1"/>
</dbReference>
<dbReference type="InterPro" id="IPR023827">
    <property type="entry name" value="Peptidase_S8_Asp-AS"/>
</dbReference>
<dbReference type="KEGG" id="sesp:BN6_66170"/>
<organism evidence="10 11">
    <name type="scientific">Saccharothrix espanaensis (strain ATCC 51144 / DSM 44229 / JCM 9112 / NBRC 15066 / NRRL 15764)</name>
    <dbReference type="NCBI Taxonomy" id="1179773"/>
    <lineage>
        <taxon>Bacteria</taxon>
        <taxon>Bacillati</taxon>
        <taxon>Actinomycetota</taxon>
        <taxon>Actinomycetes</taxon>
        <taxon>Pseudonocardiales</taxon>
        <taxon>Pseudonocardiaceae</taxon>
        <taxon>Saccharothrix</taxon>
    </lineage>
</organism>
<dbReference type="eggNOG" id="COG1404">
    <property type="taxonomic scope" value="Bacteria"/>
</dbReference>
<proteinExistence type="inferred from homology"/>
<evidence type="ECO:0000256" key="5">
    <source>
        <dbReference type="PROSITE-ProRule" id="PRU01240"/>
    </source>
</evidence>
<dbReference type="HOGENOM" id="CLU_011263_1_7_11"/>
<name>K0KAK1_SACES</name>
<sequence>MGEFGAPWRRRWRPLTGVAAGTVLTLALATAPASAQTAAAPPTPARTDPAQTSAAQPSAAQPSAAQPSAAQSPAARQPVIVGANSTDAIPDRYIVVLKAPNRADAVAGRAGARITHRYRSVVNGFAGAMSESAAKRLAADPEVAYVAQDRVVRTATDQVDPPSWGLDRVDQRDLPLNRHFDDAETGAGVHVYVLDTGIRASHQDFGGRASFDANTLDTDNTDCNGHGTHVAGTVGGTAFGVAKQARLHAVKVLGCNGAGTVASVVAGVDWVTANHVKPAVANMSLTAGANDLIDAAVQRSIDAGITYAVAAGNRNEDACGTSPARVPDALTVAATDSSDRRATFSNKGPCADLFAPGAGIRSDWHTGDTSTMYMDGTSMATPHVTGAVALHLSVRPDDSPASVRAAVSYATTRGRVADAAGTPNLLLYTGVVTPETPGADRLARGESLLAGQGKYSSDGGFRLVMQHDGNLVLYTAYGEALWATDTGGTDAVRATLQDDGNVVLYSADRVARWSTRTWGTTADRLVVQDDGNVVLYGPAGEVFWHRKQ</sequence>
<reference evidence="10 11" key="1">
    <citation type="journal article" date="2012" name="BMC Genomics">
        <title>Complete genome sequence of Saccharothrix espanaensis DSM 44229T and comparison to the other completely sequenced Pseudonocardiaceae.</title>
        <authorList>
            <person name="Strobel T."/>
            <person name="Al-Dilaimi A."/>
            <person name="Blom J."/>
            <person name="Gessner A."/>
            <person name="Kalinowski J."/>
            <person name="Luzhetska M."/>
            <person name="Puhler A."/>
            <person name="Szczepanowski R."/>
            <person name="Bechthold A."/>
            <person name="Ruckert C."/>
        </authorList>
    </citation>
    <scope>NUCLEOTIDE SEQUENCE [LARGE SCALE GENOMIC DNA]</scope>
    <source>
        <strain evidence="11">ATCC 51144 / DSM 44229 / JCM 9112 / NBRC 15066 / NRRL 15764</strain>
    </source>
</reference>
<dbReference type="STRING" id="1179773.BN6_66170"/>
<dbReference type="InterPro" id="IPR037045">
    <property type="entry name" value="S8pro/Inhibitor_I9_sf"/>
</dbReference>
<dbReference type="InterPro" id="IPR023828">
    <property type="entry name" value="Peptidase_S8_Ser-AS"/>
</dbReference>
<dbReference type="GO" id="GO:0005615">
    <property type="term" value="C:extracellular space"/>
    <property type="evidence" value="ECO:0007669"/>
    <property type="project" value="TreeGrafter"/>
</dbReference>
<keyword evidence="4 5" id="KW-0720">Serine protease</keyword>
<dbReference type="InterPro" id="IPR022398">
    <property type="entry name" value="Peptidase_S8_His-AS"/>
</dbReference>
<dbReference type="AlphaFoldDB" id="K0KAK1"/>
<feature type="domain" description="Bulb-type lectin" evidence="9">
    <location>
        <begin position="439"/>
        <end position="548"/>
    </location>
</feature>
<dbReference type="InterPro" id="IPR050131">
    <property type="entry name" value="Peptidase_S8_subtilisin-like"/>
</dbReference>
<dbReference type="OrthoDB" id="9798386at2"/>